<dbReference type="CDD" id="cd00037">
    <property type="entry name" value="CLECT"/>
    <property type="match status" value="3"/>
</dbReference>
<dbReference type="SMART" id="SM00034">
    <property type="entry name" value="CLECT"/>
    <property type="match status" value="3"/>
</dbReference>
<reference evidence="3" key="2">
    <citation type="journal article" date="2013" name="Nat. Genet.">
        <title>The draft genomes of soft-shell turtle and green sea turtle yield insights into the development and evolution of the turtle-specific body plan.</title>
        <authorList>
            <person name="Wang Z."/>
            <person name="Pascual-Anaya J."/>
            <person name="Zadissa A."/>
            <person name="Li W."/>
            <person name="Niimura Y."/>
            <person name="Huang Z."/>
            <person name="Li C."/>
            <person name="White S."/>
            <person name="Xiong Z."/>
            <person name="Fang D."/>
            <person name="Wang B."/>
            <person name="Ming Y."/>
            <person name="Chen Y."/>
            <person name="Zheng Y."/>
            <person name="Kuraku S."/>
            <person name="Pignatelli M."/>
            <person name="Herrero J."/>
            <person name="Beal K."/>
            <person name="Nozawa M."/>
            <person name="Li Q."/>
            <person name="Wang J."/>
            <person name="Zhang H."/>
            <person name="Yu L."/>
            <person name="Shigenobu S."/>
            <person name="Wang J."/>
            <person name="Liu J."/>
            <person name="Flicek P."/>
            <person name="Searle S."/>
            <person name="Wang J."/>
            <person name="Kuratani S."/>
            <person name="Yin Y."/>
            <person name="Aken B."/>
            <person name="Zhang G."/>
            <person name="Irie N."/>
        </authorList>
    </citation>
    <scope>NUCLEOTIDE SEQUENCE [LARGE SCALE GENOMIC DNA]</scope>
    <source>
        <strain evidence="3">Daiwa-1</strain>
    </source>
</reference>
<dbReference type="AlphaFoldDB" id="K7FZT8"/>
<dbReference type="PANTHER" id="PTHR22803">
    <property type="entry name" value="MANNOSE, PHOSPHOLIPASE, LECTIN RECEPTOR RELATED"/>
    <property type="match status" value="1"/>
</dbReference>
<keyword evidence="3" id="KW-1185">Reference proteome</keyword>
<feature type="domain" description="C-type lectin" evidence="1">
    <location>
        <begin position="284"/>
        <end position="343"/>
    </location>
</feature>
<dbReference type="HOGENOM" id="CLU_885568_0_0_1"/>
<dbReference type="Pfam" id="PF00059">
    <property type="entry name" value="Lectin_C"/>
    <property type="match status" value="3"/>
</dbReference>
<dbReference type="EMBL" id="AGCU01060602">
    <property type="status" value="NOT_ANNOTATED_CDS"/>
    <property type="molecule type" value="Genomic_DNA"/>
</dbReference>
<dbReference type="SUPFAM" id="SSF56436">
    <property type="entry name" value="C-type lectin-like"/>
    <property type="match status" value="3"/>
</dbReference>
<dbReference type="EMBL" id="AGCU01060601">
    <property type="status" value="NOT_ANNOTATED_CDS"/>
    <property type="molecule type" value="Genomic_DNA"/>
</dbReference>
<dbReference type="OMA" id="MAYNERE"/>
<evidence type="ECO:0000313" key="3">
    <source>
        <dbReference type="Proteomes" id="UP000007267"/>
    </source>
</evidence>
<evidence type="ECO:0000313" key="2">
    <source>
        <dbReference type="Ensembl" id="ENSPSIP00000013548.1"/>
    </source>
</evidence>
<dbReference type="GeneTree" id="ENSGT01150000286973"/>
<proteinExistence type="predicted"/>
<reference evidence="2" key="4">
    <citation type="submission" date="2025-09" db="UniProtKB">
        <authorList>
            <consortium name="Ensembl"/>
        </authorList>
    </citation>
    <scope>IDENTIFICATION</scope>
</reference>
<dbReference type="InterPro" id="IPR001304">
    <property type="entry name" value="C-type_lectin-like"/>
</dbReference>
<dbReference type="eggNOG" id="KOG4297">
    <property type="taxonomic scope" value="Eukaryota"/>
</dbReference>
<organism evidence="2 3">
    <name type="scientific">Pelodiscus sinensis</name>
    <name type="common">Chinese softshell turtle</name>
    <name type="synonym">Trionyx sinensis</name>
    <dbReference type="NCBI Taxonomy" id="13735"/>
    <lineage>
        <taxon>Eukaryota</taxon>
        <taxon>Metazoa</taxon>
        <taxon>Chordata</taxon>
        <taxon>Craniata</taxon>
        <taxon>Vertebrata</taxon>
        <taxon>Euteleostomi</taxon>
        <taxon>Archelosauria</taxon>
        <taxon>Testudinata</taxon>
        <taxon>Testudines</taxon>
        <taxon>Cryptodira</taxon>
        <taxon>Trionychia</taxon>
        <taxon>Trionychidae</taxon>
        <taxon>Pelodiscus</taxon>
    </lineage>
</organism>
<sequence>MWHAARMACISLGGNLASIPNKEVQAFLFYHLKEVMTDTWIGLNDINSELSFLWTDGSGVSYTNWANGAPTYRRTYSHYYFDYGNSAGGDEDYQEKDCVIMTKEEGTWTDEDCENDKNYICQMNTNPELLHSATTIPASGFIHYGDSSYAITHSRMTWEEARKTCKDKSSELASILDLRSHLFLWLQMLKYGEPVWIGLNSNVMDGHYKWTDNWIIKFTKWATGEPKLKIACVYLDLDETWKTASCNETYFSVCKQYDVVAPPDPPQLPGNCPESEEFRSWVPFHGHCYYIESSAMKSWAQASLECIRLGATLVSVEDLAESNFLTHRIQALESKTQGFWTGMYRNVDGNFYCHLN</sequence>
<accession>K7FZT8</accession>
<dbReference type="InterPro" id="IPR016187">
    <property type="entry name" value="CTDL_fold"/>
</dbReference>
<dbReference type="PROSITE" id="PS50041">
    <property type="entry name" value="C_TYPE_LECTIN_2"/>
    <property type="match status" value="3"/>
</dbReference>
<dbReference type="Proteomes" id="UP000007267">
    <property type="component" value="Unassembled WGS sequence"/>
</dbReference>
<dbReference type="InterPro" id="IPR050111">
    <property type="entry name" value="C-type_lectin/snaclec_domain"/>
</dbReference>
<dbReference type="Ensembl" id="ENSPSIT00000013612.1">
    <property type="protein sequence ID" value="ENSPSIP00000013548.1"/>
    <property type="gene ID" value="ENSPSIG00000012168.1"/>
</dbReference>
<reference evidence="2" key="3">
    <citation type="submission" date="2025-08" db="UniProtKB">
        <authorList>
            <consortium name="Ensembl"/>
        </authorList>
    </citation>
    <scope>IDENTIFICATION</scope>
</reference>
<reference evidence="3" key="1">
    <citation type="submission" date="2011-10" db="EMBL/GenBank/DDBJ databases">
        <authorList>
            <consortium name="Soft-shell Turtle Genome Consortium"/>
        </authorList>
    </citation>
    <scope>NUCLEOTIDE SEQUENCE [LARGE SCALE GENOMIC DNA]</scope>
    <source>
        <strain evidence="3">Daiwa-1</strain>
    </source>
</reference>
<evidence type="ECO:0000259" key="1">
    <source>
        <dbReference type="PROSITE" id="PS50041"/>
    </source>
</evidence>
<feature type="domain" description="C-type lectin" evidence="1">
    <location>
        <begin position="1"/>
        <end position="122"/>
    </location>
</feature>
<protein>
    <recommendedName>
        <fullName evidence="1">C-type lectin domain-containing protein</fullName>
    </recommendedName>
</protein>
<feature type="domain" description="C-type lectin" evidence="1">
    <location>
        <begin position="144"/>
        <end position="255"/>
    </location>
</feature>
<name>K7FZT8_PELSI</name>
<dbReference type="FunFam" id="3.10.100.10:FF:000025">
    <property type="entry name" value="Mannose receptor C-type 1"/>
    <property type="match status" value="1"/>
</dbReference>
<dbReference type="Gene3D" id="3.10.100.10">
    <property type="entry name" value="Mannose-Binding Protein A, subunit A"/>
    <property type="match status" value="3"/>
</dbReference>
<dbReference type="InterPro" id="IPR016186">
    <property type="entry name" value="C-type_lectin-like/link_sf"/>
</dbReference>
<dbReference type="FunFam" id="3.10.100.10:FF:000030">
    <property type="entry name" value="Mannose receptor C-type 1"/>
    <property type="match status" value="1"/>
</dbReference>